<dbReference type="AlphaFoldDB" id="A0A8X8ATY7"/>
<sequence length="151" mass="16604">MIASHLLPHQSPAQAPEASLSQSREQALRLLASALLDSTQAALSQDPKVGTTEADIIVDQVTSQDIVDDPEIGKDEVIDVKDKELNKQKLRRRIDQYKRASYVQKILAIGVAKMIVATNINPIIVTNPVLLLNTGQCYHSLQIRISSGRKL</sequence>
<evidence type="ECO:0000313" key="2">
    <source>
        <dbReference type="EMBL" id="KAG2310482.1"/>
    </source>
</evidence>
<protein>
    <submittedName>
        <fullName evidence="2">Uncharacterized protein</fullName>
    </submittedName>
</protein>
<feature type="region of interest" description="Disordered" evidence="1">
    <location>
        <begin position="1"/>
        <end position="20"/>
    </location>
</feature>
<evidence type="ECO:0000256" key="1">
    <source>
        <dbReference type="SAM" id="MobiDB-lite"/>
    </source>
</evidence>
<accession>A0A8X8ATY7</accession>
<reference evidence="2 3" key="1">
    <citation type="submission" date="2020-02" db="EMBL/GenBank/DDBJ databases">
        <authorList>
            <person name="Ma Q."/>
            <person name="Huang Y."/>
            <person name="Song X."/>
            <person name="Pei D."/>
        </authorList>
    </citation>
    <scope>NUCLEOTIDE SEQUENCE [LARGE SCALE GENOMIC DNA]</scope>
    <source>
        <strain evidence="2">Sxm20200214</strain>
        <tissue evidence="2">Leaf</tissue>
    </source>
</reference>
<gene>
    <name evidence="2" type="ORF">Bca52824_022039</name>
</gene>
<comment type="caution">
    <text evidence="2">The sequence shown here is derived from an EMBL/GenBank/DDBJ whole genome shotgun (WGS) entry which is preliminary data.</text>
</comment>
<evidence type="ECO:0000313" key="3">
    <source>
        <dbReference type="Proteomes" id="UP000886595"/>
    </source>
</evidence>
<organism evidence="2 3">
    <name type="scientific">Brassica carinata</name>
    <name type="common">Ethiopian mustard</name>
    <name type="synonym">Abyssinian cabbage</name>
    <dbReference type="NCBI Taxonomy" id="52824"/>
    <lineage>
        <taxon>Eukaryota</taxon>
        <taxon>Viridiplantae</taxon>
        <taxon>Streptophyta</taxon>
        <taxon>Embryophyta</taxon>
        <taxon>Tracheophyta</taxon>
        <taxon>Spermatophyta</taxon>
        <taxon>Magnoliopsida</taxon>
        <taxon>eudicotyledons</taxon>
        <taxon>Gunneridae</taxon>
        <taxon>Pentapetalae</taxon>
        <taxon>rosids</taxon>
        <taxon>malvids</taxon>
        <taxon>Brassicales</taxon>
        <taxon>Brassicaceae</taxon>
        <taxon>Brassiceae</taxon>
        <taxon>Brassica</taxon>
    </lineage>
</organism>
<proteinExistence type="predicted"/>
<name>A0A8X8ATY7_BRACI</name>
<dbReference type="EMBL" id="JAAMPC010000005">
    <property type="protein sequence ID" value="KAG2310482.1"/>
    <property type="molecule type" value="Genomic_DNA"/>
</dbReference>
<dbReference type="OrthoDB" id="10603491at2759"/>
<keyword evidence="3" id="KW-1185">Reference proteome</keyword>
<dbReference type="Proteomes" id="UP000886595">
    <property type="component" value="Unassembled WGS sequence"/>
</dbReference>